<proteinExistence type="predicted"/>
<sequence length="121" mass="13388">MRSPDPESRDLSQGQKLGISGIFRLGVKDDQRETCAKPGRPAIIIRPVLSKAEYCPLLSASMRNAEFKGVPTKFPAVKAGIVKASGLIEELSLVITDDDRWPLAQHWNDVNRSTYKPISLK</sequence>
<reference evidence="1 2" key="1">
    <citation type="journal article" date="2019" name="Commun. Biol.">
        <title>The bagworm genome reveals a unique fibroin gene that provides high tensile strength.</title>
        <authorList>
            <person name="Kono N."/>
            <person name="Nakamura H."/>
            <person name="Ohtoshi R."/>
            <person name="Tomita M."/>
            <person name="Numata K."/>
            <person name="Arakawa K."/>
        </authorList>
    </citation>
    <scope>NUCLEOTIDE SEQUENCE [LARGE SCALE GENOMIC DNA]</scope>
</reference>
<dbReference type="AlphaFoldDB" id="A0A4C1VL92"/>
<organism evidence="1 2">
    <name type="scientific">Eumeta variegata</name>
    <name type="common">Bagworm moth</name>
    <name type="synonym">Eumeta japonica</name>
    <dbReference type="NCBI Taxonomy" id="151549"/>
    <lineage>
        <taxon>Eukaryota</taxon>
        <taxon>Metazoa</taxon>
        <taxon>Ecdysozoa</taxon>
        <taxon>Arthropoda</taxon>
        <taxon>Hexapoda</taxon>
        <taxon>Insecta</taxon>
        <taxon>Pterygota</taxon>
        <taxon>Neoptera</taxon>
        <taxon>Endopterygota</taxon>
        <taxon>Lepidoptera</taxon>
        <taxon>Glossata</taxon>
        <taxon>Ditrysia</taxon>
        <taxon>Tineoidea</taxon>
        <taxon>Psychidae</taxon>
        <taxon>Oiketicinae</taxon>
        <taxon>Eumeta</taxon>
    </lineage>
</organism>
<dbReference type="EMBL" id="BGZK01000365">
    <property type="protein sequence ID" value="GBP39393.1"/>
    <property type="molecule type" value="Genomic_DNA"/>
</dbReference>
<comment type="caution">
    <text evidence="1">The sequence shown here is derived from an EMBL/GenBank/DDBJ whole genome shotgun (WGS) entry which is preliminary data.</text>
</comment>
<keyword evidence="2" id="KW-1185">Reference proteome</keyword>
<evidence type="ECO:0000313" key="1">
    <source>
        <dbReference type="EMBL" id="GBP39393.1"/>
    </source>
</evidence>
<protein>
    <submittedName>
        <fullName evidence="1">Uncharacterized protein</fullName>
    </submittedName>
</protein>
<name>A0A4C1VL92_EUMVA</name>
<dbReference type="Proteomes" id="UP000299102">
    <property type="component" value="Unassembled WGS sequence"/>
</dbReference>
<gene>
    <name evidence="1" type="ORF">EVAR_95844_1</name>
</gene>
<accession>A0A4C1VL92</accession>
<evidence type="ECO:0000313" key="2">
    <source>
        <dbReference type="Proteomes" id="UP000299102"/>
    </source>
</evidence>